<comment type="caution">
    <text evidence="5">The sequence shown here is derived from an EMBL/GenBank/DDBJ whole genome shotgun (WGS) entry which is preliminary data.</text>
</comment>
<proteinExistence type="inferred from homology"/>
<evidence type="ECO:0000256" key="1">
    <source>
        <dbReference type="ARBA" id="ARBA00006484"/>
    </source>
</evidence>
<dbReference type="RefSeq" id="WP_134334492.1">
    <property type="nucleotide sequence ID" value="NZ_BMCZ01000001.1"/>
</dbReference>
<evidence type="ECO:0000259" key="3">
    <source>
        <dbReference type="SMART" id="SM00822"/>
    </source>
</evidence>
<dbReference type="PANTHER" id="PTHR42901:SF1">
    <property type="entry name" value="ALCOHOL DEHYDROGENASE"/>
    <property type="match status" value="1"/>
</dbReference>
<reference evidence="4 7" key="3">
    <citation type="submission" date="2020-08" db="EMBL/GenBank/DDBJ databases">
        <title>Genomic Encyclopedia of Type Strains, Phase IV (KMG-IV): sequencing the most valuable type-strain genomes for metagenomic binning, comparative biology and taxonomic classification.</title>
        <authorList>
            <person name="Goeker M."/>
        </authorList>
    </citation>
    <scope>NUCLEOTIDE SEQUENCE [LARGE SCALE GENOMIC DNA]</scope>
    <source>
        <strain evidence="4 7">DSM 100995</strain>
    </source>
</reference>
<dbReference type="OrthoDB" id="9808814at2"/>
<dbReference type="InterPro" id="IPR057326">
    <property type="entry name" value="KR_dom"/>
</dbReference>
<evidence type="ECO:0000313" key="6">
    <source>
        <dbReference type="Proteomes" id="UP000297248"/>
    </source>
</evidence>
<dbReference type="AlphaFoldDB" id="A0A4Y8AHW1"/>
<name>A0A4Y8AHW1_9SPHI</name>
<dbReference type="GO" id="GO:0016491">
    <property type="term" value="F:oxidoreductase activity"/>
    <property type="evidence" value="ECO:0007669"/>
    <property type="project" value="UniProtKB-KW"/>
</dbReference>
<comment type="similarity">
    <text evidence="1">Belongs to the short-chain dehydrogenases/reductases (SDR) family.</text>
</comment>
<evidence type="ECO:0000313" key="4">
    <source>
        <dbReference type="EMBL" id="MBB3968348.1"/>
    </source>
</evidence>
<dbReference type="Proteomes" id="UP000297248">
    <property type="component" value="Unassembled WGS sequence"/>
</dbReference>
<dbReference type="EMBL" id="JACIEG010000001">
    <property type="protein sequence ID" value="MBB3968348.1"/>
    <property type="molecule type" value="Genomic_DNA"/>
</dbReference>
<protein>
    <submittedName>
        <fullName evidence="5">SDR family NAD(P)-dependent oxidoreductase</fullName>
    </submittedName>
</protein>
<dbReference type="Proteomes" id="UP000583101">
    <property type="component" value="Unassembled WGS sequence"/>
</dbReference>
<gene>
    <name evidence="5" type="ORF">E2R65_00370</name>
    <name evidence="4" type="ORF">GGR35_000934</name>
</gene>
<reference evidence="5 6" key="1">
    <citation type="journal article" date="2016" name="Int. J. Syst. Evol. Microbiol.">
        <title>Proposal of Mucilaginibacter phyllosphaerae sp. nov. isolated from the phyllosphere of Galium album.</title>
        <authorList>
            <person name="Aydogan E.L."/>
            <person name="Busse H.J."/>
            <person name="Moser G."/>
            <person name="Muller C."/>
            <person name="Kampfer P."/>
            <person name="Glaeser S.P."/>
        </authorList>
    </citation>
    <scope>NUCLEOTIDE SEQUENCE [LARGE SCALE GENOMIC DNA]</scope>
    <source>
        <strain evidence="5 6">PP-F2FG21</strain>
    </source>
</reference>
<dbReference type="InterPro" id="IPR020904">
    <property type="entry name" value="Sc_DH/Rdtase_CS"/>
</dbReference>
<dbReference type="PRINTS" id="PR00081">
    <property type="entry name" value="GDHRDH"/>
</dbReference>
<dbReference type="SMART" id="SM00822">
    <property type="entry name" value="PKS_KR"/>
    <property type="match status" value="1"/>
</dbReference>
<dbReference type="PROSITE" id="PS00061">
    <property type="entry name" value="ADH_SHORT"/>
    <property type="match status" value="1"/>
</dbReference>
<feature type="domain" description="Ketoreductase" evidence="3">
    <location>
        <begin position="9"/>
        <end position="195"/>
    </location>
</feature>
<reference evidence="5" key="2">
    <citation type="submission" date="2019-03" db="EMBL/GenBank/DDBJ databases">
        <authorList>
            <person name="Yan Y.-Q."/>
            <person name="Du Z.-J."/>
        </authorList>
    </citation>
    <scope>NUCLEOTIDE SEQUENCE</scope>
    <source>
        <strain evidence="5">PP-F2FG21</strain>
    </source>
</reference>
<evidence type="ECO:0000313" key="5">
    <source>
        <dbReference type="EMBL" id="TEW68653.1"/>
    </source>
</evidence>
<dbReference type="EMBL" id="SNQG01000001">
    <property type="protein sequence ID" value="TEW68653.1"/>
    <property type="molecule type" value="Genomic_DNA"/>
</dbReference>
<dbReference type="InterPro" id="IPR036291">
    <property type="entry name" value="NAD(P)-bd_dom_sf"/>
</dbReference>
<sequence>MKNLALNNQWVLITGASSGLGQEMARQLAGLHKANLIIAARRADKLNELKAELEKNSGVRVKVIVADLSIPQEADRVIAESIADDNLYGAILNAGVTYFGRHTQLPWDSFESILKTNVVGVVRMTNNLVKYFEQPGKEGSIMLVSSMAGFFPVPYQAAYSATKAFITAFGNALHNELTNPKFSITVFAPGGIATEMTDNSKFNELKGWLMPVSEAAKEGIHAFITRKYNYVPGLLNRVGNVFMNFLPSKFISGKMSKVYLKSLNKSAQQE</sequence>
<keyword evidence="7" id="KW-1185">Reference proteome</keyword>
<evidence type="ECO:0000256" key="2">
    <source>
        <dbReference type="ARBA" id="ARBA00023002"/>
    </source>
</evidence>
<accession>A0A4Y8AHW1</accession>
<dbReference type="Gene3D" id="3.40.50.720">
    <property type="entry name" value="NAD(P)-binding Rossmann-like Domain"/>
    <property type="match status" value="1"/>
</dbReference>
<keyword evidence="2" id="KW-0560">Oxidoreductase</keyword>
<evidence type="ECO:0000313" key="7">
    <source>
        <dbReference type="Proteomes" id="UP000583101"/>
    </source>
</evidence>
<organism evidence="5 6">
    <name type="scientific">Mucilaginibacter phyllosphaerae</name>
    <dbReference type="NCBI Taxonomy" id="1812349"/>
    <lineage>
        <taxon>Bacteria</taxon>
        <taxon>Pseudomonadati</taxon>
        <taxon>Bacteroidota</taxon>
        <taxon>Sphingobacteriia</taxon>
        <taxon>Sphingobacteriales</taxon>
        <taxon>Sphingobacteriaceae</taxon>
        <taxon>Mucilaginibacter</taxon>
    </lineage>
</organism>
<dbReference type="InterPro" id="IPR002347">
    <property type="entry name" value="SDR_fam"/>
</dbReference>
<dbReference type="PANTHER" id="PTHR42901">
    <property type="entry name" value="ALCOHOL DEHYDROGENASE"/>
    <property type="match status" value="1"/>
</dbReference>
<dbReference type="PIRSF" id="PIRSF000126">
    <property type="entry name" value="11-beta-HSD1"/>
    <property type="match status" value="1"/>
</dbReference>
<dbReference type="SUPFAM" id="SSF51735">
    <property type="entry name" value="NAD(P)-binding Rossmann-fold domains"/>
    <property type="match status" value="1"/>
</dbReference>
<dbReference type="Pfam" id="PF00106">
    <property type="entry name" value="adh_short"/>
    <property type="match status" value="1"/>
</dbReference>